<evidence type="ECO:0000256" key="5">
    <source>
        <dbReference type="ARBA" id="ARBA00023121"/>
    </source>
</evidence>
<dbReference type="SMART" id="SM00320">
    <property type="entry name" value="WD40"/>
    <property type="match status" value="2"/>
</dbReference>
<dbReference type="GO" id="GO:0000407">
    <property type="term" value="C:phagophore assembly site"/>
    <property type="evidence" value="ECO:0007669"/>
    <property type="project" value="UniProtKB-SubCell"/>
</dbReference>
<protein>
    <submittedName>
        <fullName evidence="8">WD repeat domain 45</fullName>
    </submittedName>
</protein>
<feature type="compositionally biased region" description="Pro residues" evidence="7">
    <location>
        <begin position="362"/>
        <end position="397"/>
    </location>
</feature>
<dbReference type="InterPro" id="IPR015943">
    <property type="entry name" value="WD40/YVTN_repeat-like_dom_sf"/>
</dbReference>
<evidence type="ECO:0000256" key="1">
    <source>
        <dbReference type="ARBA" id="ARBA00004329"/>
    </source>
</evidence>
<evidence type="ECO:0000256" key="2">
    <source>
        <dbReference type="ARBA" id="ARBA00022574"/>
    </source>
</evidence>
<feature type="region of interest" description="Disordered" evidence="7">
    <location>
        <begin position="316"/>
        <end position="432"/>
    </location>
</feature>
<reference evidence="9" key="1">
    <citation type="submission" date="2019-10" db="EMBL/GenBank/DDBJ databases">
        <title>Corvus moneduloides (New Caledonian crow) genome, bCorMon1, primary haplotype.</title>
        <authorList>
            <person name="Rutz C."/>
            <person name="Fungtammasan C."/>
            <person name="Mountcastle J."/>
            <person name="Formenti G."/>
            <person name="Chow W."/>
            <person name="Howe K."/>
            <person name="Steele M.P."/>
            <person name="Fernandes J."/>
            <person name="Gilbert M.T.P."/>
            <person name="Fedrigo O."/>
            <person name="Jarvis E.D."/>
            <person name="Gemmell N."/>
        </authorList>
    </citation>
    <scope>NUCLEOTIDE SEQUENCE [LARGE SCALE GENOMIC DNA]</scope>
</reference>
<dbReference type="PANTHER" id="PTHR11227">
    <property type="entry name" value="WD-REPEAT PROTEIN INTERACTING WITH PHOSPHOINOSIDES WIPI -RELATED"/>
    <property type="match status" value="1"/>
</dbReference>
<accession>A0A8U7NLW9</accession>
<keyword evidence="5" id="KW-0446">Lipid-binding</keyword>
<reference evidence="8" key="3">
    <citation type="submission" date="2025-09" db="UniProtKB">
        <authorList>
            <consortium name="Ensembl"/>
        </authorList>
    </citation>
    <scope>IDENTIFICATION</scope>
</reference>
<dbReference type="GO" id="GO:0008289">
    <property type="term" value="F:lipid binding"/>
    <property type="evidence" value="ECO:0007669"/>
    <property type="project" value="UniProtKB-KW"/>
</dbReference>
<dbReference type="OMA" id="LEHKHFF"/>
<evidence type="ECO:0000256" key="6">
    <source>
        <dbReference type="ARBA" id="ARBA00025740"/>
    </source>
</evidence>
<dbReference type="InterPro" id="IPR001680">
    <property type="entry name" value="WD40_rpt"/>
</dbReference>
<dbReference type="InterPro" id="IPR036322">
    <property type="entry name" value="WD40_repeat_dom_sf"/>
</dbReference>
<organism evidence="8 9">
    <name type="scientific">Corvus moneduloides</name>
    <name type="common">New Caledonian crow</name>
    <dbReference type="NCBI Taxonomy" id="1196302"/>
    <lineage>
        <taxon>Eukaryota</taxon>
        <taxon>Metazoa</taxon>
        <taxon>Chordata</taxon>
        <taxon>Craniata</taxon>
        <taxon>Vertebrata</taxon>
        <taxon>Euteleostomi</taxon>
        <taxon>Archelosauria</taxon>
        <taxon>Archosauria</taxon>
        <taxon>Dinosauria</taxon>
        <taxon>Saurischia</taxon>
        <taxon>Theropoda</taxon>
        <taxon>Coelurosauria</taxon>
        <taxon>Aves</taxon>
        <taxon>Neognathae</taxon>
        <taxon>Neoaves</taxon>
        <taxon>Telluraves</taxon>
        <taxon>Australaves</taxon>
        <taxon>Passeriformes</taxon>
        <taxon>Corvoidea</taxon>
        <taxon>Corvidae</taxon>
        <taxon>Corvus</taxon>
    </lineage>
</organism>
<dbReference type="Pfam" id="PF21032">
    <property type="entry name" value="PROPPIN"/>
    <property type="match status" value="1"/>
</dbReference>
<evidence type="ECO:0000313" key="8">
    <source>
        <dbReference type="Ensembl" id="ENSCMUP00000034291.1"/>
    </source>
</evidence>
<dbReference type="Ensembl" id="ENSCMUT00000036821.1">
    <property type="protein sequence ID" value="ENSCMUP00000034291.1"/>
    <property type="gene ID" value="ENSCMUG00000018410.1"/>
</dbReference>
<dbReference type="AlphaFoldDB" id="A0A8U7NLW9"/>
<dbReference type="SUPFAM" id="SSF50978">
    <property type="entry name" value="WD40 repeat-like"/>
    <property type="match status" value="1"/>
</dbReference>
<name>A0A8U7NLW9_CORMO</name>
<evidence type="ECO:0000256" key="3">
    <source>
        <dbReference type="ARBA" id="ARBA00022737"/>
    </source>
</evidence>
<dbReference type="GO" id="GO:0006914">
    <property type="term" value="P:autophagy"/>
    <property type="evidence" value="ECO:0007669"/>
    <property type="project" value="UniProtKB-KW"/>
</dbReference>
<keyword evidence="4" id="KW-0072">Autophagy</keyword>
<feature type="compositionally biased region" description="Pro residues" evidence="7">
    <location>
        <begin position="421"/>
        <end position="432"/>
    </location>
</feature>
<evidence type="ECO:0000313" key="9">
    <source>
        <dbReference type="Proteomes" id="UP000694553"/>
    </source>
</evidence>
<comment type="subcellular location">
    <subcellularLocation>
        <location evidence="1">Preautophagosomal structure</location>
    </subcellularLocation>
</comment>
<evidence type="ECO:0000256" key="7">
    <source>
        <dbReference type="SAM" id="MobiDB-lite"/>
    </source>
</evidence>
<keyword evidence="3" id="KW-0677">Repeat</keyword>
<dbReference type="InterPro" id="IPR048720">
    <property type="entry name" value="PROPPIN"/>
</dbReference>
<gene>
    <name evidence="8" type="primary">WDR45</name>
</gene>
<proteinExistence type="inferred from homology"/>
<comment type="similarity">
    <text evidence="6">Belongs to the WD repeat PROPPIN family.</text>
</comment>
<dbReference type="Proteomes" id="UP000694553">
    <property type="component" value="Unassembled WGS sequence"/>
</dbReference>
<keyword evidence="2" id="KW-0853">WD repeat</keyword>
<dbReference type="FunFam" id="2.130.10.10:FF:000964">
    <property type="entry name" value="WD repeat domain phosphoinositide-interacting protein"/>
    <property type="match status" value="1"/>
</dbReference>
<sequence>MAQARGVNSLRFNQDQSCFCVAMDSGVRIFNVEPLMEKGHLDAEQVGSVGLVEMLHRSNLLAIVGGGSHPKFPDASVLIWDDAREGKDKLVLEFSFPKPVLAVRMRHDRLVVALQSRLYVFSFPHRPTKLFEFDTRDNPKGIVDLCPSLERALLVFPGHKCGSLQLVDLGSAKPGTSSAPVTINAHQSEVGCAALSPPGTLVASASRRGTLIRLFCTQSRARLLELRRGTDPATLYCLAFSPDCSFLCAASDKGTGHVFALRDTRLNRRSALARVGKVGPVLGPYVESQWSLASFTIPAEAPGVCAFGRGGRSPSSVIGECPQNTPGGPNTPWEPPVPSLGPQNTPREPTTHHRHTQSAPSTPDPCEPPNSPSWDPKFPPKVPCDPPNTPLPFPGSPRHPLKPAGSPPRDPLTLPNLHPAPLEPPWSPPGAP</sequence>
<evidence type="ECO:0000256" key="4">
    <source>
        <dbReference type="ARBA" id="ARBA00023006"/>
    </source>
</evidence>
<dbReference type="Gene3D" id="2.130.10.10">
    <property type="entry name" value="YVTN repeat-like/Quinoprotein amine dehydrogenase"/>
    <property type="match status" value="1"/>
</dbReference>
<keyword evidence="9" id="KW-1185">Reference proteome</keyword>
<reference evidence="8" key="2">
    <citation type="submission" date="2025-08" db="UniProtKB">
        <authorList>
            <consortium name="Ensembl"/>
        </authorList>
    </citation>
    <scope>IDENTIFICATION</scope>
</reference>